<gene>
    <name evidence="2" type="ORF">GIS00_14960</name>
</gene>
<dbReference type="AlphaFoldDB" id="A0A7K1FME2"/>
<evidence type="ECO:0000256" key="1">
    <source>
        <dbReference type="SAM" id="MobiDB-lite"/>
    </source>
</evidence>
<feature type="compositionally biased region" description="Low complexity" evidence="1">
    <location>
        <begin position="46"/>
        <end position="59"/>
    </location>
</feature>
<feature type="region of interest" description="Disordered" evidence="1">
    <location>
        <begin position="1"/>
        <end position="136"/>
    </location>
</feature>
<sequence>MSENDSPAGAEQKAAKTEDYVGVPVSDAELGEVWTTDGAVEGGSASGAPVDDGAAAGEVAAGGDGAGDPGEPVDPQESSTAEIVTDTAPAPAETPTAEGEVDPDTPTQEGEEGTAADTAEETGGPTDDPEPSEPTG</sequence>
<keyword evidence="3" id="KW-1185">Reference proteome</keyword>
<protein>
    <submittedName>
        <fullName evidence="2">Uncharacterized protein</fullName>
    </submittedName>
</protein>
<proteinExistence type="predicted"/>
<reference evidence="2 3" key="1">
    <citation type="submission" date="2019-11" db="EMBL/GenBank/DDBJ databases">
        <authorList>
            <person name="Jiang L.-Q."/>
        </authorList>
    </citation>
    <scope>NUCLEOTIDE SEQUENCE [LARGE SCALE GENOMIC DNA]</scope>
    <source>
        <strain evidence="2 3">YIM 132087</strain>
    </source>
</reference>
<feature type="compositionally biased region" description="Acidic residues" evidence="1">
    <location>
        <begin position="99"/>
        <end position="120"/>
    </location>
</feature>
<name>A0A7K1FME2_9ACTN</name>
<comment type="caution">
    <text evidence="2">The sequence shown here is derived from an EMBL/GenBank/DDBJ whole genome shotgun (WGS) entry which is preliminary data.</text>
</comment>
<dbReference type="RefSeq" id="WP_154769192.1">
    <property type="nucleotide sequence ID" value="NZ_WLYK01000005.1"/>
</dbReference>
<accession>A0A7K1FME2</accession>
<evidence type="ECO:0000313" key="3">
    <source>
        <dbReference type="Proteomes" id="UP000460221"/>
    </source>
</evidence>
<organism evidence="2 3">
    <name type="scientific">Nakamurella alba</name>
    <dbReference type="NCBI Taxonomy" id="2665158"/>
    <lineage>
        <taxon>Bacteria</taxon>
        <taxon>Bacillati</taxon>
        <taxon>Actinomycetota</taxon>
        <taxon>Actinomycetes</taxon>
        <taxon>Nakamurellales</taxon>
        <taxon>Nakamurellaceae</taxon>
        <taxon>Nakamurella</taxon>
    </lineage>
</organism>
<feature type="compositionally biased region" description="Low complexity" evidence="1">
    <location>
        <begin position="87"/>
        <end position="98"/>
    </location>
</feature>
<feature type="compositionally biased region" description="Acidic residues" evidence="1">
    <location>
        <begin position="127"/>
        <end position="136"/>
    </location>
</feature>
<dbReference type="Proteomes" id="UP000460221">
    <property type="component" value="Unassembled WGS sequence"/>
</dbReference>
<evidence type="ECO:0000313" key="2">
    <source>
        <dbReference type="EMBL" id="MTD15240.1"/>
    </source>
</evidence>
<dbReference type="EMBL" id="WLYK01000005">
    <property type="protein sequence ID" value="MTD15240.1"/>
    <property type="molecule type" value="Genomic_DNA"/>
</dbReference>